<keyword evidence="3" id="KW-1185">Reference proteome</keyword>
<organism evidence="2 3">
    <name type="scientific">Cutaneotrichosporon cavernicola</name>
    <dbReference type="NCBI Taxonomy" id="279322"/>
    <lineage>
        <taxon>Eukaryota</taxon>
        <taxon>Fungi</taxon>
        <taxon>Dikarya</taxon>
        <taxon>Basidiomycota</taxon>
        <taxon>Agaricomycotina</taxon>
        <taxon>Tremellomycetes</taxon>
        <taxon>Trichosporonales</taxon>
        <taxon>Trichosporonaceae</taxon>
        <taxon>Cutaneotrichosporon</taxon>
    </lineage>
</organism>
<dbReference type="KEGG" id="ccac:CcaHIS019_0402410"/>
<evidence type="ECO:0000313" key="3">
    <source>
        <dbReference type="Proteomes" id="UP001233271"/>
    </source>
</evidence>
<feature type="transmembrane region" description="Helical" evidence="1">
    <location>
        <begin position="82"/>
        <end position="104"/>
    </location>
</feature>
<proteinExistence type="predicted"/>
<dbReference type="RefSeq" id="XP_060456686.1">
    <property type="nucleotide sequence ID" value="XM_060600054.1"/>
</dbReference>
<gene>
    <name evidence="2" type="ORF">CcaverHIS019_0402410</name>
</gene>
<dbReference type="EMBL" id="AP028215">
    <property type="protein sequence ID" value="BEI91421.1"/>
    <property type="molecule type" value="Genomic_DNA"/>
</dbReference>
<dbReference type="AlphaFoldDB" id="A0AA48L3S2"/>
<feature type="transmembrane region" description="Helical" evidence="1">
    <location>
        <begin position="14"/>
        <end position="32"/>
    </location>
</feature>
<reference evidence="2" key="1">
    <citation type="journal article" date="2023" name="BMC Genomics">
        <title>Chromosome-level genome assemblies of Cutaneotrichosporon spp. (Trichosporonales, Basidiomycota) reveal imbalanced evolution between nucleotide sequences and chromosome synteny.</title>
        <authorList>
            <person name="Kobayashi Y."/>
            <person name="Kayamori A."/>
            <person name="Aoki K."/>
            <person name="Shiwa Y."/>
            <person name="Matsutani M."/>
            <person name="Fujita N."/>
            <person name="Sugita T."/>
            <person name="Iwasaki W."/>
            <person name="Tanaka N."/>
            <person name="Takashima M."/>
        </authorList>
    </citation>
    <scope>NUCLEOTIDE SEQUENCE</scope>
    <source>
        <strain evidence="2">HIS019</strain>
    </source>
</reference>
<dbReference type="Proteomes" id="UP001233271">
    <property type="component" value="Chromosome 4"/>
</dbReference>
<keyword evidence="1" id="KW-0472">Membrane</keyword>
<dbReference type="GeneID" id="85495291"/>
<name>A0AA48L3S2_9TREE</name>
<accession>A0AA48L3S2</accession>
<feature type="transmembrane region" description="Helical" evidence="1">
    <location>
        <begin position="44"/>
        <end position="62"/>
    </location>
</feature>
<evidence type="ECO:0000256" key="1">
    <source>
        <dbReference type="SAM" id="Phobius"/>
    </source>
</evidence>
<keyword evidence="1" id="KW-0812">Transmembrane</keyword>
<protein>
    <submittedName>
        <fullName evidence="2">Uncharacterized protein</fullName>
    </submittedName>
</protein>
<sequence>MIATVGHVLITPRLWVSVALVEAWNALTLTYLSFAIRFRFSTQIDIVCLGILCVLGFSAASISTKAGHFEFAQCAGYNRSCAMAIVGYVLNWISIAFILFLLAFKVFKAVFWPTEGALSPSSSNTAHLPITELLDPLPTDKQPEMMV</sequence>
<keyword evidence="1" id="KW-1133">Transmembrane helix</keyword>
<evidence type="ECO:0000313" key="2">
    <source>
        <dbReference type="EMBL" id="BEI91421.1"/>
    </source>
</evidence>